<dbReference type="AlphaFoldDB" id="A0AA41VRH5"/>
<reference evidence="1" key="1">
    <citation type="submission" date="2022-03" db="EMBL/GenBank/DDBJ databases">
        <title>A functionally conserved STORR gene fusion in Papaver species that diverged 16.8 million years ago.</title>
        <authorList>
            <person name="Catania T."/>
        </authorList>
    </citation>
    <scope>NUCLEOTIDE SEQUENCE</scope>
    <source>
        <strain evidence="1">S-191538</strain>
    </source>
</reference>
<protein>
    <submittedName>
        <fullName evidence="1">Uncharacterized protein</fullName>
    </submittedName>
</protein>
<sequence>MNPNDAANSFNEDVEVYPHDIQQLLMEHSKYPDADSISWAAYLIDLTEENHEALKQFERYTSDVGIKTLSEKQMRLCTELANKVLLAGYEPQELARILKVRLELAEELQENLSISSNDPPEPAQDTRGVLQTINPGNEEHFGRIECCLSLLHLGLRLDKLEKVIEEKRVGRENWHKNLETKKN</sequence>
<gene>
    <name evidence="1" type="ORF">MKW94_004522</name>
</gene>
<dbReference type="Proteomes" id="UP001177140">
    <property type="component" value="Unassembled WGS sequence"/>
</dbReference>
<proteinExistence type="predicted"/>
<comment type="caution">
    <text evidence="1">The sequence shown here is derived from an EMBL/GenBank/DDBJ whole genome shotgun (WGS) entry which is preliminary data.</text>
</comment>
<keyword evidence="2" id="KW-1185">Reference proteome</keyword>
<organism evidence="1 2">
    <name type="scientific">Papaver nudicaule</name>
    <name type="common">Iceland poppy</name>
    <dbReference type="NCBI Taxonomy" id="74823"/>
    <lineage>
        <taxon>Eukaryota</taxon>
        <taxon>Viridiplantae</taxon>
        <taxon>Streptophyta</taxon>
        <taxon>Embryophyta</taxon>
        <taxon>Tracheophyta</taxon>
        <taxon>Spermatophyta</taxon>
        <taxon>Magnoliopsida</taxon>
        <taxon>Ranunculales</taxon>
        <taxon>Papaveraceae</taxon>
        <taxon>Papaveroideae</taxon>
        <taxon>Papaver</taxon>
    </lineage>
</organism>
<accession>A0AA41VRH5</accession>
<dbReference type="EMBL" id="JAJJMA010274793">
    <property type="protein sequence ID" value="MCL7045863.1"/>
    <property type="molecule type" value="Genomic_DNA"/>
</dbReference>
<evidence type="ECO:0000313" key="1">
    <source>
        <dbReference type="EMBL" id="MCL7045863.1"/>
    </source>
</evidence>
<evidence type="ECO:0000313" key="2">
    <source>
        <dbReference type="Proteomes" id="UP001177140"/>
    </source>
</evidence>
<name>A0AA41VRH5_PAPNU</name>